<dbReference type="EMBL" id="JACOPO010000007">
    <property type="protein sequence ID" value="MBC5723327.1"/>
    <property type="molecule type" value="Genomic_DNA"/>
</dbReference>
<accession>A0A8J6JAE5</accession>
<dbReference type="Pfam" id="PF00171">
    <property type="entry name" value="Aldedh"/>
    <property type="match status" value="1"/>
</dbReference>
<reference evidence="3" key="1">
    <citation type="submission" date="2020-08" db="EMBL/GenBank/DDBJ databases">
        <title>Genome public.</title>
        <authorList>
            <person name="Liu C."/>
            <person name="Sun Q."/>
        </authorList>
    </citation>
    <scope>NUCLEOTIDE SEQUENCE</scope>
    <source>
        <strain evidence="3">NSJ-23</strain>
    </source>
</reference>
<protein>
    <submittedName>
        <fullName evidence="3">Aldehyde dehydrogenase family protein</fullName>
    </submittedName>
</protein>
<name>A0A8J6JAE5_9FIRM</name>
<dbReference type="SUPFAM" id="SSF53720">
    <property type="entry name" value="ALDH-like"/>
    <property type="match status" value="1"/>
</dbReference>
<evidence type="ECO:0000313" key="3">
    <source>
        <dbReference type="EMBL" id="MBC5723327.1"/>
    </source>
</evidence>
<dbReference type="InterPro" id="IPR016161">
    <property type="entry name" value="Ald_DH/histidinol_DH"/>
</dbReference>
<gene>
    <name evidence="3" type="ORF">H8S11_10960</name>
</gene>
<evidence type="ECO:0000313" key="4">
    <source>
        <dbReference type="Proteomes" id="UP000628736"/>
    </source>
</evidence>
<proteinExistence type="predicted"/>
<dbReference type="Proteomes" id="UP000628736">
    <property type="component" value="Unassembled WGS sequence"/>
</dbReference>
<comment type="caution">
    <text evidence="3">The sequence shown here is derived from an EMBL/GenBank/DDBJ whole genome shotgun (WGS) entry which is preliminary data.</text>
</comment>
<sequence length="478" mass="52200">MAKEITTEQIEMLEEMVARARKAAAIIETYDQDRVDHLCQAVAAALYDLKVWAQLSDEAVDETNLGDKVTKRNKRNKLKLILRDCMRSRSVGAIEEIPEKGLVKYAKPVGVIASLVPTTNPCLTPAGQVIYAIKARDVIICSPHPRAKVVTNKCIDIIREVLLREGAPADIIQGIQQPSIALTQELMKRCDLVIATGGRPMVKSAYSSGTPAYGSGAGNATVIIDNTADTPERQREAAQNTRISKTSDFGSGCSCDGNLVIHESIYDKMVDALKAEGGYLANEEEAEKLKSVMWDEMGHRLPGTVAISPQKLAEAAGFEIPEDRKFIMVTGGGIDQIGKEYFFSSEKLTTLLALFKYEGEFENALDMMRAIFEVGGKGHSCGIYSWDDGHIDRLGKAAPVSRIMVRQPNNKGNAGSATNGMPPTSSMGCGTWGGNIVSENIALKHYMNTTWVARPIPEDMPSLQELFGKFYKDGMDEE</sequence>
<dbReference type="AlphaFoldDB" id="A0A8J6JAE5"/>
<keyword evidence="1" id="KW-0560">Oxidoreductase</keyword>
<dbReference type="InterPro" id="IPR015590">
    <property type="entry name" value="Aldehyde_DH_dom"/>
</dbReference>
<dbReference type="PANTHER" id="PTHR11699">
    <property type="entry name" value="ALDEHYDE DEHYDROGENASE-RELATED"/>
    <property type="match status" value="1"/>
</dbReference>
<dbReference type="Gene3D" id="3.40.309.10">
    <property type="entry name" value="Aldehyde Dehydrogenase, Chain A, domain 2"/>
    <property type="match status" value="1"/>
</dbReference>
<evidence type="ECO:0000259" key="2">
    <source>
        <dbReference type="Pfam" id="PF00171"/>
    </source>
</evidence>
<evidence type="ECO:0000256" key="1">
    <source>
        <dbReference type="ARBA" id="ARBA00023002"/>
    </source>
</evidence>
<organism evidence="3 4">
    <name type="scientific">Flintibacter hominis</name>
    <dbReference type="NCBI Taxonomy" id="2763048"/>
    <lineage>
        <taxon>Bacteria</taxon>
        <taxon>Bacillati</taxon>
        <taxon>Bacillota</taxon>
        <taxon>Clostridia</taxon>
        <taxon>Eubacteriales</taxon>
        <taxon>Flintibacter</taxon>
    </lineage>
</organism>
<dbReference type="InterPro" id="IPR016163">
    <property type="entry name" value="Ald_DH_C"/>
</dbReference>
<dbReference type="GO" id="GO:0016620">
    <property type="term" value="F:oxidoreductase activity, acting on the aldehyde or oxo group of donors, NAD or NADP as acceptor"/>
    <property type="evidence" value="ECO:0007669"/>
    <property type="project" value="InterPro"/>
</dbReference>
<keyword evidence="4" id="KW-1185">Reference proteome</keyword>
<feature type="domain" description="Aldehyde dehydrogenase" evidence="2">
    <location>
        <begin position="98"/>
        <end position="276"/>
    </location>
</feature>
<dbReference type="RefSeq" id="WP_186853166.1">
    <property type="nucleotide sequence ID" value="NZ_JACOPO010000007.1"/>
</dbReference>
<dbReference type="Gene3D" id="3.40.605.10">
    <property type="entry name" value="Aldehyde Dehydrogenase, Chain A, domain 1"/>
    <property type="match status" value="1"/>
</dbReference>
<dbReference type="InterPro" id="IPR016162">
    <property type="entry name" value="Ald_DH_N"/>
</dbReference>